<dbReference type="AlphaFoldDB" id="B8GF32"/>
<protein>
    <submittedName>
        <fullName evidence="1">DGC domain protein</fullName>
    </submittedName>
</protein>
<dbReference type="eggNOG" id="arCOG03333">
    <property type="taxonomic scope" value="Archaea"/>
</dbReference>
<sequence length="150" mass="15428">MAETSCTCGEGKRTVLYGCSDVSNTGQLANAATVRLTQEGKGRIGCLAGIGSQQKRFIAAAKAADEVVAIDGCEVACVKKTLELAGIIPDRHIMVTYFGITKSGDLTLHDEESERVVGAVATDRKQPPTGDLNEKSSEGGCGCGGGCNCG</sequence>
<gene>
    <name evidence="1" type="ordered locus">Mpal_2568</name>
</gene>
<dbReference type="EMBL" id="CP001338">
    <property type="protein sequence ID" value="ACL17838.1"/>
    <property type="molecule type" value="Genomic_DNA"/>
</dbReference>
<dbReference type="GeneID" id="7270695"/>
<proteinExistence type="predicted"/>
<dbReference type="RefSeq" id="WP_012619157.1">
    <property type="nucleotide sequence ID" value="NC_011832.1"/>
</dbReference>
<name>B8GF32_METPE</name>
<dbReference type="OrthoDB" id="371695at2157"/>
<dbReference type="Proteomes" id="UP000002457">
    <property type="component" value="Chromosome"/>
</dbReference>
<dbReference type="PIRSF" id="PIRSF037181">
    <property type="entry name" value="DGC"/>
    <property type="match status" value="1"/>
</dbReference>
<evidence type="ECO:0000313" key="1">
    <source>
        <dbReference type="EMBL" id="ACL17838.1"/>
    </source>
</evidence>
<dbReference type="Pfam" id="PF08859">
    <property type="entry name" value="DGC"/>
    <property type="match status" value="1"/>
</dbReference>
<dbReference type="HOGENOM" id="CLU_143943_0_0_2"/>
<keyword evidence="2" id="KW-1185">Reference proteome</keyword>
<evidence type="ECO:0000313" key="2">
    <source>
        <dbReference type="Proteomes" id="UP000002457"/>
    </source>
</evidence>
<organism evidence="1 2">
    <name type="scientific">Methanosphaerula palustris (strain ATCC BAA-1556 / DSM 19958 / E1-9c)</name>
    <dbReference type="NCBI Taxonomy" id="521011"/>
    <lineage>
        <taxon>Archaea</taxon>
        <taxon>Methanobacteriati</taxon>
        <taxon>Methanobacteriota</taxon>
        <taxon>Stenosarchaea group</taxon>
        <taxon>Methanomicrobia</taxon>
        <taxon>Methanomicrobiales</taxon>
        <taxon>Methanoregulaceae</taxon>
        <taxon>Methanosphaerula</taxon>
    </lineage>
</organism>
<dbReference type="STRING" id="521011.Mpal_2568"/>
<dbReference type="InterPro" id="IPR014958">
    <property type="entry name" value="DGC"/>
</dbReference>
<dbReference type="KEGG" id="mpl:Mpal_2568"/>
<accession>B8GF32</accession>
<reference evidence="1 2" key="1">
    <citation type="journal article" date="2015" name="Genome Announc.">
        <title>Complete Genome Sequence of Methanosphaerula palustris E1-9CT, a Hydrogenotrophic Methanogen Isolated from a Minerotrophic Fen Peatland.</title>
        <authorList>
            <person name="Cadillo-Quiroz H."/>
            <person name="Browne P."/>
            <person name="Kyrpides N."/>
            <person name="Woyke T."/>
            <person name="Goodwin L."/>
            <person name="Detter C."/>
            <person name="Yavitt J.B."/>
            <person name="Zinder S.H."/>
        </authorList>
    </citation>
    <scope>NUCLEOTIDE SEQUENCE [LARGE SCALE GENOMIC DNA]</scope>
    <source>
        <strain evidence="2">ATCC BAA-1556 / DSM 19958 / E1-9c</strain>
    </source>
</reference>